<keyword evidence="2" id="KW-1185">Reference proteome</keyword>
<dbReference type="EMBL" id="JACYFG010000040">
    <property type="protein sequence ID" value="MBD5781229.1"/>
    <property type="molecule type" value="Genomic_DNA"/>
</dbReference>
<organism evidence="1 2">
    <name type="scientific">Pelagicoccus enzymogenes</name>
    <dbReference type="NCBI Taxonomy" id="2773457"/>
    <lineage>
        <taxon>Bacteria</taxon>
        <taxon>Pseudomonadati</taxon>
        <taxon>Verrucomicrobiota</taxon>
        <taxon>Opitutia</taxon>
        <taxon>Puniceicoccales</taxon>
        <taxon>Pelagicoccaceae</taxon>
        <taxon>Pelagicoccus</taxon>
    </lineage>
</organism>
<sequence length="118" mass="13203">MFAEKENRTVGKSGRSKSEVWLKRANRIEAAIAKEPWLPIGLRSLLAIEIPEVCKDLKSGRRARAWRNVHRLALMSFRYGPRLLDSEAVAQLRILDLEMSEPSTHGSHLTVGKSIGAA</sequence>
<dbReference type="AlphaFoldDB" id="A0A927IIV5"/>
<protein>
    <submittedName>
        <fullName evidence="1">Uncharacterized protein</fullName>
    </submittedName>
</protein>
<evidence type="ECO:0000313" key="2">
    <source>
        <dbReference type="Proteomes" id="UP000622317"/>
    </source>
</evidence>
<dbReference type="Proteomes" id="UP000622317">
    <property type="component" value="Unassembled WGS sequence"/>
</dbReference>
<evidence type="ECO:0000313" key="1">
    <source>
        <dbReference type="EMBL" id="MBD5781229.1"/>
    </source>
</evidence>
<proteinExistence type="predicted"/>
<dbReference type="RefSeq" id="WP_191618329.1">
    <property type="nucleotide sequence ID" value="NZ_JACYFG010000040.1"/>
</dbReference>
<comment type="caution">
    <text evidence="1">The sequence shown here is derived from an EMBL/GenBank/DDBJ whole genome shotgun (WGS) entry which is preliminary data.</text>
</comment>
<gene>
    <name evidence="1" type="ORF">IEN85_17140</name>
</gene>
<reference evidence="1" key="1">
    <citation type="submission" date="2020-09" db="EMBL/GenBank/DDBJ databases">
        <title>Pelagicoccus enzymogenes sp. nov. with an EPS production, isolated from marine sediment.</title>
        <authorList>
            <person name="Feng X."/>
        </authorList>
    </citation>
    <scope>NUCLEOTIDE SEQUENCE</scope>
    <source>
        <strain evidence="1">NFK12</strain>
    </source>
</reference>
<name>A0A927IIV5_9BACT</name>
<accession>A0A927IIV5</accession>